<sequence>MSVPMLATPPQRVFENPDLLNESARRLANTLKKQRMAHYEPGVEKTLRKFTCGEVAKIIGVADSYLRQLTLEGKGPMPEILPNNRRMYSLEDINALRAYLDTTGRSSRRYLKHRRGDEHLQVISCINFKGGSAKTTSAAHLAQYLAIQGYRVLAIDVDPQASLTSLFGLQPEMDLLEGQSLYGSITYDPDVSRHPSEVIKKTYFPNLDLIPAALELSEFETETAKTMKAQATGKTPFFYERIGLTIAAVEQDYDVVVLDCPPQLGYLTMSALGASTSLVITIHPQMLDVMSMASFLEMAGATIRTLRDQGAKIDFDWIRYLVTRYEARDLPQRDMVEFLRNMFGDHVFKNEMVKSTAISDAGVTKQTLYEVPRDDFSKDTYDRAIDSMNGVNGEIEQHILKTWGRAA</sequence>
<dbReference type="NCBIfam" id="TIGR03453">
    <property type="entry name" value="partition_RepA"/>
    <property type="match status" value="1"/>
</dbReference>
<dbReference type="InterPro" id="IPR027417">
    <property type="entry name" value="P-loop_NTPase"/>
</dbReference>
<keyword evidence="3" id="KW-1185">Reference proteome</keyword>
<evidence type="ECO:0000259" key="1">
    <source>
        <dbReference type="Pfam" id="PF13614"/>
    </source>
</evidence>
<proteinExistence type="predicted"/>
<dbReference type="InterPro" id="IPR050678">
    <property type="entry name" value="DNA_Partitioning_ATPase"/>
</dbReference>
<dbReference type="NCBIfam" id="NF010443">
    <property type="entry name" value="PRK13869.1"/>
    <property type="match status" value="1"/>
</dbReference>
<reference evidence="3" key="1">
    <citation type="journal article" date="2019" name="Int. J. Syst. Evol. Microbiol.">
        <title>The Global Catalogue of Microorganisms (GCM) 10K type strain sequencing project: providing services to taxonomists for standard genome sequencing and annotation.</title>
        <authorList>
            <consortium name="The Broad Institute Genomics Platform"/>
            <consortium name="The Broad Institute Genome Sequencing Center for Infectious Disease"/>
            <person name="Wu L."/>
            <person name="Ma J."/>
        </authorList>
    </citation>
    <scope>NUCLEOTIDE SEQUENCE [LARGE SCALE GENOMIC DNA]</scope>
    <source>
        <strain evidence="3">CCUG 43117</strain>
    </source>
</reference>
<organism evidence="2 3">
    <name type="scientific">Bosea massiliensis</name>
    <dbReference type="NCBI Taxonomy" id="151419"/>
    <lineage>
        <taxon>Bacteria</taxon>
        <taxon>Pseudomonadati</taxon>
        <taxon>Pseudomonadota</taxon>
        <taxon>Alphaproteobacteria</taxon>
        <taxon>Hyphomicrobiales</taxon>
        <taxon>Boseaceae</taxon>
        <taxon>Bosea</taxon>
    </lineage>
</organism>
<dbReference type="Pfam" id="PF13614">
    <property type="entry name" value="AAA_31"/>
    <property type="match status" value="1"/>
</dbReference>
<evidence type="ECO:0000313" key="2">
    <source>
        <dbReference type="EMBL" id="MFC5508395.1"/>
    </source>
</evidence>
<dbReference type="PANTHER" id="PTHR13696">
    <property type="entry name" value="P-LOOP CONTAINING NUCLEOSIDE TRIPHOSPHATE HYDROLASE"/>
    <property type="match status" value="1"/>
</dbReference>
<dbReference type="InterPro" id="IPR025669">
    <property type="entry name" value="AAA_dom"/>
</dbReference>
<dbReference type="Gene3D" id="1.10.1660.10">
    <property type="match status" value="1"/>
</dbReference>
<gene>
    <name evidence="2" type="primary">repA</name>
    <name evidence="2" type="ORF">ACFPN9_24430</name>
</gene>
<dbReference type="Proteomes" id="UP001596060">
    <property type="component" value="Unassembled WGS sequence"/>
</dbReference>
<dbReference type="PANTHER" id="PTHR13696:SF52">
    <property type="entry name" value="PARA FAMILY PROTEIN CT_582"/>
    <property type="match status" value="1"/>
</dbReference>
<dbReference type="Gene3D" id="3.40.50.300">
    <property type="entry name" value="P-loop containing nucleotide triphosphate hydrolases"/>
    <property type="match status" value="1"/>
</dbReference>
<name>A0ABW0P7H8_9HYPH</name>
<dbReference type="RefSeq" id="WP_082735283.1">
    <property type="nucleotide sequence ID" value="NZ_JBHSLU010000090.1"/>
</dbReference>
<protein>
    <submittedName>
        <fullName evidence="2">Plasmid partitioning protein RepA</fullName>
    </submittedName>
</protein>
<dbReference type="CDD" id="cd02042">
    <property type="entry name" value="ParAB_family"/>
    <property type="match status" value="1"/>
</dbReference>
<comment type="caution">
    <text evidence="2">The sequence shown here is derived from an EMBL/GenBank/DDBJ whole genome shotgun (WGS) entry which is preliminary data.</text>
</comment>
<dbReference type="EMBL" id="JBHSLU010000090">
    <property type="protein sequence ID" value="MFC5508395.1"/>
    <property type="molecule type" value="Genomic_DNA"/>
</dbReference>
<feature type="domain" description="AAA" evidence="1">
    <location>
        <begin position="121"/>
        <end position="304"/>
    </location>
</feature>
<dbReference type="InterPro" id="IPR017818">
    <property type="entry name" value="Plasmid_partition_RepA"/>
</dbReference>
<dbReference type="SUPFAM" id="SSF52540">
    <property type="entry name" value="P-loop containing nucleoside triphosphate hydrolases"/>
    <property type="match status" value="1"/>
</dbReference>
<accession>A0ABW0P7H8</accession>
<evidence type="ECO:0000313" key="3">
    <source>
        <dbReference type="Proteomes" id="UP001596060"/>
    </source>
</evidence>
<dbReference type="InterPro" id="IPR009061">
    <property type="entry name" value="DNA-bd_dom_put_sf"/>
</dbReference>
<dbReference type="SUPFAM" id="SSF46955">
    <property type="entry name" value="Putative DNA-binding domain"/>
    <property type="match status" value="1"/>
</dbReference>